<dbReference type="GO" id="GO:0016853">
    <property type="term" value="F:isomerase activity"/>
    <property type="evidence" value="ECO:0007669"/>
    <property type="project" value="UniProtKB-KW"/>
</dbReference>
<reference evidence="4 5" key="1">
    <citation type="submission" date="2018-07" db="EMBL/GenBank/DDBJ databases">
        <title>Thalassococcus profundi sp. nov., a marine bacterium isolated from deep seawater of Okinawa Trough.</title>
        <authorList>
            <person name="Yu M."/>
        </authorList>
    </citation>
    <scope>NUCLEOTIDE SEQUENCE [LARGE SCALE GENOMIC DNA]</scope>
    <source>
        <strain evidence="4 5">WRAS1</strain>
    </source>
</reference>
<dbReference type="RefSeq" id="WP_114511244.1">
    <property type="nucleotide sequence ID" value="NZ_QPMK01000008.1"/>
</dbReference>
<evidence type="ECO:0000256" key="2">
    <source>
        <dbReference type="ARBA" id="ARBA00023235"/>
    </source>
</evidence>
<dbReference type="EMBL" id="QPMK01000008">
    <property type="protein sequence ID" value="RDD65968.1"/>
    <property type="molecule type" value="Genomic_DNA"/>
</dbReference>
<sequence>MPLVDIELIEGVFDDDQKQRMIRDVTEAMVGVEGEAMRGVTWVRVQEIASGEWAIGGKPMTAEAVKAAQSEPA</sequence>
<proteinExistence type="inferred from homology"/>
<dbReference type="PANTHER" id="PTHR35530:SF1">
    <property type="entry name" value="2-HYDROXYMUCONATE TAUTOMERASE"/>
    <property type="match status" value="1"/>
</dbReference>
<dbReference type="SUPFAM" id="SSF55331">
    <property type="entry name" value="Tautomerase/MIF"/>
    <property type="match status" value="1"/>
</dbReference>
<keyword evidence="2" id="KW-0413">Isomerase</keyword>
<evidence type="ECO:0000256" key="1">
    <source>
        <dbReference type="ARBA" id="ARBA00006723"/>
    </source>
</evidence>
<protein>
    <submittedName>
        <fullName evidence="4">4-oxalocrotonate tautomerase</fullName>
    </submittedName>
</protein>
<dbReference type="PANTHER" id="PTHR35530">
    <property type="entry name" value="TAUTOMERASE-RELATED"/>
    <property type="match status" value="1"/>
</dbReference>
<dbReference type="AlphaFoldDB" id="A0A369TL26"/>
<dbReference type="Pfam" id="PF01361">
    <property type="entry name" value="Tautomerase"/>
    <property type="match status" value="1"/>
</dbReference>
<comment type="similarity">
    <text evidence="1">Belongs to the 4-oxalocrotonate tautomerase family.</text>
</comment>
<keyword evidence="5" id="KW-1185">Reference proteome</keyword>
<evidence type="ECO:0000259" key="3">
    <source>
        <dbReference type="Pfam" id="PF01361"/>
    </source>
</evidence>
<dbReference type="InterPro" id="IPR014347">
    <property type="entry name" value="Tautomerase/MIF_sf"/>
</dbReference>
<dbReference type="InterPro" id="IPR004370">
    <property type="entry name" value="4-OT-like_dom"/>
</dbReference>
<name>A0A369TL26_9RHOB</name>
<dbReference type="OrthoDB" id="8098375at2"/>
<dbReference type="Proteomes" id="UP000253977">
    <property type="component" value="Unassembled WGS sequence"/>
</dbReference>
<accession>A0A369TL26</accession>
<evidence type="ECO:0000313" key="4">
    <source>
        <dbReference type="EMBL" id="RDD65968.1"/>
    </source>
</evidence>
<organism evidence="4 5">
    <name type="scientific">Thalassococcus profundi</name>
    <dbReference type="NCBI Taxonomy" id="2282382"/>
    <lineage>
        <taxon>Bacteria</taxon>
        <taxon>Pseudomonadati</taxon>
        <taxon>Pseudomonadota</taxon>
        <taxon>Alphaproteobacteria</taxon>
        <taxon>Rhodobacterales</taxon>
        <taxon>Roseobacteraceae</taxon>
        <taxon>Thalassococcus</taxon>
    </lineage>
</organism>
<evidence type="ECO:0000313" key="5">
    <source>
        <dbReference type="Proteomes" id="UP000253977"/>
    </source>
</evidence>
<gene>
    <name evidence="4" type="ORF">DU478_12175</name>
</gene>
<comment type="caution">
    <text evidence="4">The sequence shown here is derived from an EMBL/GenBank/DDBJ whole genome shotgun (WGS) entry which is preliminary data.</text>
</comment>
<feature type="domain" description="4-oxalocrotonate tautomerase-like" evidence="3">
    <location>
        <begin position="2"/>
        <end position="62"/>
    </location>
</feature>
<dbReference type="Gene3D" id="3.30.429.10">
    <property type="entry name" value="Macrophage Migration Inhibitory Factor"/>
    <property type="match status" value="1"/>
</dbReference>